<dbReference type="InterPro" id="IPR029063">
    <property type="entry name" value="SAM-dependent_MTases_sf"/>
</dbReference>
<evidence type="ECO:0000256" key="4">
    <source>
        <dbReference type="ARBA" id="ARBA00022691"/>
    </source>
</evidence>
<dbReference type="InterPro" id="IPR002877">
    <property type="entry name" value="RNA_MeTrfase_FtsJ_dom"/>
</dbReference>
<dbReference type="InterPro" id="IPR050082">
    <property type="entry name" value="RNA_methyltr_RlmE"/>
</dbReference>
<comment type="catalytic activity">
    <reaction evidence="10">
        <text>uridine(2552) in 23S rRNA + S-adenosyl-L-methionine = 2'-O-methyluridine(2552) in 23S rRNA + S-adenosyl-L-homocysteine + H(+)</text>
        <dbReference type="Rhea" id="RHEA:42720"/>
        <dbReference type="Rhea" id="RHEA-COMP:10202"/>
        <dbReference type="Rhea" id="RHEA-COMP:10203"/>
        <dbReference type="ChEBI" id="CHEBI:15378"/>
        <dbReference type="ChEBI" id="CHEBI:57856"/>
        <dbReference type="ChEBI" id="CHEBI:59789"/>
        <dbReference type="ChEBI" id="CHEBI:65315"/>
        <dbReference type="ChEBI" id="CHEBI:74478"/>
        <dbReference type="EC" id="2.1.1.166"/>
    </reaction>
</comment>
<dbReference type="PIRSF" id="PIRSF005461">
    <property type="entry name" value="23S_rRNA_mtase"/>
    <property type="match status" value="1"/>
</dbReference>
<dbReference type="Pfam" id="PF01728">
    <property type="entry name" value="FtsJ"/>
    <property type="match status" value="1"/>
</dbReference>
<dbReference type="Proteomes" id="UP000747791">
    <property type="component" value="Unassembled WGS sequence"/>
</dbReference>
<feature type="domain" description="Ribosomal RNA methyltransferase FtsJ" evidence="12">
    <location>
        <begin position="33"/>
        <end position="207"/>
    </location>
</feature>
<dbReference type="EC" id="2.1.1.166" evidence="6"/>
<dbReference type="GO" id="GO:0008650">
    <property type="term" value="F:rRNA (uridine-2'-O-)-methyltransferase activity"/>
    <property type="evidence" value="ECO:0007669"/>
    <property type="project" value="TreeGrafter"/>
</dbReference>
<evidence type="ECO:0000313" key="13">
    <source>
        <dbReference type="EMBL" id="NCU52935.1"/>
    </source>
</evidence>
<dbReference type="HAMAP" id="MF_01547">
    <property type="entry name" value="RNA_methyltr_E"/>
    <property type="match status" value="1"/>
</dbReference>
<protein>
    <recommendedName>
        <fullName evidence="7">Ribosomal RNA large subunit methyltransferase E</fullName>
        <ecNumber evidence="6">2.1.1.166</ecNumber>
    </recommendedName>
    <alternativeName>
        <fullName evidence="9">23S rRNA Um2552 methyltransferase</fullName>
    </alternativeName>
    <alternativeName>
        <fullName evidence="8">rRNA (uridine-2'-O-)-methyltransferase</fullName>
    </alternativeName>
</protein>
<dbReference type="PANTHER" id="PTHR10920">
    <property type="entry name" value="RIBOSOMAL RNA METHYLTRANSFERASE"/>
    <property type="match status" value="1"/>
</dbReference>
<dbReference type="PANTHER" id="PTHR10920:SF18">
    <property type="entry name" value="RRNA METHYLTRANSFERASE 2, MITOCHONDRIAL"/>
    <property type="match status" value="1"/>
</dbReference>
<evidence type="ECO:0000259" key="12">
    <source>
        <dbReference type="Pfam" id="PF01728"/>
    </source>
</evidence>
<evidence type="ECO:0000256" key="11">
    <source>
        <dbReference type="PIRSR" id="PIRSR005461-1"/>
    </source>
</evidence>
<evidence type="ECO:0000256" key="1">
    <source>
        <dbReference type="ARBA" id="ARBA00022552"/>
    </source>
</evidence>
<evidence type="ECO:0000256" key="9">
    <source>
        <dbReference type="ARBA" id="ARBA00042745"/>
    </source>
</evidence>
<sequence>KKFKNKNLTASSKSWITRQFNDPYTKLAKQKGYRSRSAFKLIEINKKFKFLKNNLNIVDLGSAPGGWSQVCSKINKNGKNLSIDILDMDKIDNIFFYKKDFNEVDFLDFVNNFFDQNKVDIVLSDMAVNTTGNKDLDAIKTNSIALDVINLSKVILKPKSTLLVKIFSGKDEDILIKNAKDFFKSIERIKPDSSRKESREMYLLCRNLKTV</sequence>
<reference evidence="13" key="1">
    <citation type="submission" date="2018-10" db="EMBL/GenBank/DDBJ databases">
        <title>Iterative Subtractive Binning of Freshwater Chronoseries Metagenomes Recovers Nearly Complete Genomes from over Four Hundred Novel Species.</title>
        <authorList>
            <person name="Rodriguez-R L.M."/>
            <person name="Tsementzi D."/>
            <person name="Luo C."/>
            <person name="Konstantinidis K.T."/>
        </authorList>
    </citation>
    <scope>NUCLEOTIDE SEQUENCE</scope>
    <source>
        <strain evidence="13">WB8_2A_004</strain>
    </source>
</reference>
<evidence type="ECO:0000313" key="14">
    <source>
        <dbReference type="Proteomes" id="UP000747791"/>
    </source>
</evidence>
<evidence type="ECO:0000256" key="10">
    <source>
        <dbReference type="ARBA" id="ARBA00048970"/>
    </source>
</evidence>
<comment type="function">
    <text evidence="5">Specifically methylates the uridine in position 2552 of 23S rRNA at the 2'-O position of the ribose in the fully assembled 50S ribosomal subunit.</text>
</comment>
<keyword evidence="3" id="KW-0808">Transferase</keyword>
<feature type="non-terminal residue" evidence="13">
    <location>
        <position position="1"/>
    </location>
</feature>
<evidence type="ECO:0000256" key="6">
    <source>
        <dbReference type="ARBA" id="ARBA00038861"/>
    </source>
</evidence>
<dbReference type="Gene3D" id="3.40.50.150">
    <property type="entry name" value="Vaccinia Virus protein VP39"/>
    <property type="match status" value="1"/>
</dbReference>
<evidence type="ECO:0000256" key="5">
    <source>
        <dbReference type="ARBA" id="ARBA00037569"/>
    </source>
</evidence>
<evidence type="ECO:0000256" key="8">
    <source>
        <dbReference type="ARBA" id="ARBA00041995"/>
    </source>
</evidence>
<name>A0A966HR25_9PROT</name>
<feature type="active site" description="Proton acceptor" evidence="11">
    <location>
        <position position="165"/>
    </location>
</feature>
<organism evidence="13 14">
    <name type="scientific">Candidatus Fonsibacter lacus</name>
    <dbReference type="NCBI Taxonomy" id="2576439"/>
    <lineage>
        <taxon>Bacteria</taxon>
        <taxon>Pseudomonadati</taxon>
        <taxon>Pseudomonadota</taxon>
        <taxon>Alphaproteobacteria</taxon>
        <taxon>Candidatus Pelagibacterales</taxon>
        <taxon>Candidatus Pelagibacterales incertae sedis</taxon>
        <taxon>Candidatus Fonsibacter</taxon>
    </lineage>
</organism>
<evidence type="ECO:0000256" key="3">
    <source>
        <dbReference type="ARBA" id="ARBA00022679"/>
    </source>
</evidence>
<evidence type="ECO:0000256" key="7">
    <source>
        <dbReference type="ARBA" id="ARBA00041129"/>
    </source>
</evidence>
<keyword evidence="4 11" id="KW-0949">S-adenosyl-L-methionine</keyword>
<keyword evidence="2 13" id="KW-0489">Methyltransferase</keyword>
<proteinExistence type="inferred from homology"/>
<dbReference type="SUPFAM" id="SSF53335">
    <property type="entry name" value="S-adenosyl-L-methionine-dependent methyltransferases"/>
    <property type="match status" value="1"/>
</dbReference>
<evidence type="ECO:0000256" key="2">
    <source>
        <dbReference type="ARBA" id="ARBA00022603"/>
    </source>
</evidence>
<dbReference type="InterPro" id="IPR015507">
    <property type="entry name" value="rRNA-MeTfrase_E"/>
</dbReference>
<comment type="caution">
    <text evidence="13">The sequence shown here is derived from an EMBL/GenBank/DDBJ whole genome shotgun (WGS) entry which is preliminary data.</text>
</comment>
<dbReference type="EMBL" id="RGOB01000021">
    <property type="protein sequence ID" value="NCU52935.1"/>
    <property type="molecule type" value="Genomic_DNA"/>
</dbReference>
<gene>
    <name evidence="13" type="ORF">EBX74_01325</name>
</gene>
<keyword evidence="1" id="KW-0698">rRNA processing</keyword>
<accession>A0A966HR25</accession>
<dbReference type="AlphaFoldDB" id="A0A966HR25"/>